<keyword evidence="1" id="KW-1133">Transmembrane helix</keyword>
<dbReference type="AlphaFoldDB" id="A0A2N1PSZ7"/>
<evidence type="ECO:0008006" key="4">
    <source>
        <dbReference type="Google" id="ProtNLM"/>
    </source>
</evidence>
<dbReference type="Proteomes" id="UP000233256">
    <property type="component" value="Unassembled WGS sequence"/>
</dbReference>
<evidence type="ECO:0000256" key="1">
    <source>
        <dbReference type="SAM" id="Phobius"/>
    </source>
</evidence>
<keyword evidence="1" id="KW-0472">Membrane</keyword>
<keyword evidence="1" id="KW-0812">Transmembrane</keyword>
<accession>A0A2N1PSZ7</accession>
<gene>
    <name evidence="2" type="ORF">CVV64_06760</name>
</gene>
<organism evidence="2 3">
    <name type="scientific">Candidatus Wallbacteria bacterium HGW-Wallbacteria-1</name>
    <dbReference type="NCBI Taxonomy" id="2013854"/>
    <lineage>
        <taxon>Bacteria</taxon>
        <taxon>Candidatus Walliibacteriota</taxon>
    </lineage>
</organism>
<reference evidence="2 3" key="1">
    <citation type="journal article" date="2017" name="ISME J.">
        <title>Potential for microbial H2 and metal transformations associated with novel bacteria and archaea in deep terrestrial subsurface sediments.</title>
        <authorList>
            <person name="Hernsdorf A.W."/>
            <person name="Amano Y."/>
            <person name="Miyakawa K."/>
            <person name="Ise K."/>
            <person name="Suzuki Y."/>
            <person name="Anantharaman K."/>
            <person name="Probst A."/>
            <person name="Burstein D."/>
            <person name="Thomas B.C."/>
            <person name="Banfield J.F."/>
        </authorList>
    </citation>
    <scope>NUCLEOTIDE SEQUENCE [LARGE SCALE GENOMIC DNA]</scope>
    <source>
        <strain evidence="2">HGW-Wallbacteria-1</strain>
    </source>
</reference>
<name>A0A2N1PSZ7_9BACT</name>
<evidence type="ECO:0000313" key="2">
    <source>
        <dbReference type="EMBL" id="PKK91450.1"/>
    </source>
</evidence>
<proteinExistence type="predicted"/>
<sequence>MFTSFKARRCGKGFTIMEILIASAVLMVLFGAIYKIFTGVLTSFDSSQWKLHRQGEIKMASRLLKQKIAASSYPNVMKLTASNPDDNGLFMCSREYYTSFSGTGTAPPNYFSPGSGGPGLNECFRYVGDGGALSTNVVSDGECGDRTFSVIARTHTTDPFLIDKYKYPSINGKMYMAPGGTEVSPADNTSVYRDWTMTPPIMKSDSPYPFLEFLMCRPRKDIDAAAPENGLVGFQLYLIHSKLKDSDGADLWYREYDFLTSKVIRNAKVVQGVFKIEIAHRLVPNDPPIGDFVAGHSGTPGHQFQFFYLSGNQGTIQTESSFYQGNNPAQGLTANVKKYASLDMRRGSLVTLRIFCRPWRDSTFEKNILLVEEIEEKTNVRVVDDPNFTPIVP</sequence>
<comment type="caution">
    <text evidence="2">The sequence shown here is derived from an EMBL/GenBank/DDBJ whole genome shotgun (WGS) entry which is preliminary data.</text>
</comment>
<protein>
    <recommendedName>
        <fullName evidence="4">Prepilin-type N-terminal cleavage/methylation domain-containing protein</fullName>
    </recommendedName>
</protein>
<feature type="transmembrane region" description="Helical" evidence="1">
    <location>
        <begin position="16"/>
        <end position="37"/>
    </location>
</feature>
<evidence type="ECO:0000313" key="3">
    <source>
        <dbReference type="Proteomes" id="UP000233256"/>
    </source>
</evidence>
<dbReference type="EMBL" id="PGXC01000003">
    <property type="protein sequence ID" value="PKK91450.1"/>
    <property type="molecule type" value="Genomic_DNA"/>
</dbReference>